<feature type="region of interest" description="Disordered" evidence="1">
    <location>
        <begin position="1"/>
        <end position="122"/>
    </location>
</feature>
<name>A0AAD7G6E7_MYCRO</name>
<sequence length="156" mass="16269">MSSLMGGEKQKEAVEGPDDAVEGSSLHDNLAGSSSREDADTKMDLDADLNSESDTDTDTDTDDGFPPLRLFFTVRPSRTAYRPSPEPDYATGKGKGKGSSKAREGKGQALRSAGGYAGAGAPKRPCGLIELDPYQPTLSISATRAACTGALFTSDC</sequence>
<dbReference type="Proteomes" id="UP001221757">
    <property type="component" value="Unassembled WGS sequence"/>
</dbReference>
<dbReference type="EMBL" id="JARKIE010000261">
    <property type="protein sequence ID" value="KAJ7660484.1"/>
    <property type="molecule type" value="Genomic_DNA"/>
</dbReference>
<evidence type="ECO:0000313" key="2">
    <source>
        <dbReference type="EMBL" id="KAJ7660484.1"/>
    </source>
</evidence>
<reference evidence="2" key="1">
    <citation type="submission" date="2023-03" db="EMBL/GenBank/DDBJ databases">
        <title>Massive genome expansion in bonnet fungi (Mycena s.s.) driven by repeated elements and novel gene families across ecological guilds.</title>
        <authorList>
            <consortium name="Lawrence Berkeley National Laboratory"/>
            <person name="Harder C.B."/>
            <person name="Miyauchi S."/>
            <person name="Viragh M."/>
            <person name="Kuo A."/>
            <person name="Thoen E."/>
            <person name="Andreopoulos B."/>
            <person name="Lu D."/>
            <person name="Skrede I."/>
            <person name="Drula E."/>
            <person name="Henrissat B."/>
            <person name="Morin E."/>
            <person name="Kohler A."/>
            <person name="Barry K."/>
            <person name="LaButti K."/>
            <person name="Morin E."/>
            <person name="Salamov A."/>
            <person name="Lipzen A."/>
            <person name="Mereny Z."/>
            <person name="Hegedus B."/>
            <person name="Baldrian P."/>
            <person name="Stursova M."/>
            <person name="Weitz H."/>
            <person name="Taylor A."/>
            <person name="Grigoriev I.V."/>
            <person name="Nagy L.G."/>
            <person name="Martin F."/>
            <person name="Kauserud H."/>
        </authorList>
    </citation>
    <scope>NUCLEOTIDE SEQUENCE</scope>
    <source>
        <strain evidence="2">CBHHK067</strain>
    </source>
</reference>
<dbReference type="AlphaFoldDB" id="A0AAD7G6E7"/>
<proteinExistence type="predicted"/>
<organism evidence="2 3">
    <name type="scientific">Mycena rosella</name>
    <name type="common">Pink bonnet</name>
    <name type="synonym">Agaricus rosellus</name>
    <dbReference type="NCBI Taxonomy" id="1033263"/>
    <lineage>
        <taxon>Eukaryota</taxon>
        <taxon>Fungi</taxon>
        <taxon>Dikarya</taxon>
        <taxon>Basidiomycota</taxon>
        <taxon>Agaricomycotina</taxon>
        <taxon>Agaricomycetes</taxon>
        <taxon>Agaricomycetidae</taxon>
        <taxon>Agaricales</taxon>
        <taxon>Marasmiineae</taxon>
        <taxon>Mycenaceae</taxon>
        <taxon>Mycena</taxon>
    </lineage>
</organism>
<feature type="compositionally biased region" description="Acidic residues" evidence="1">
    <location>
        <begin position="46"/>
        <end position="63"/>
    </location>
</feature>
<protein>
    <submittedName>
        <fullName evidence="2">Uncharacterized protein</fullName>
    </submittedName>
</protein>
<comment type="caution">
    <text evidence="2">The sequence shown here is derived from an EMBL/GenBank/DDBJ whole genome shotgun (WGS) entry which is preliminary data.</text>
</comment>
<evidence type="ECO:0000256" key="1">
    <source>
        <dbReference type="SAM" id="MobiDB-lite"/>
    </source>
</evidence>
<accession>A0AAD7G6E7</accession>
<evidence type="ECO:0000313" key="3">
    <source>
        <dbReference type="Proteomes" id="UP001221757"/>
    </source>
</evidence>
<gene>
    <name evidence="2" type="ORF">B0H17DRAFT_1145038</name>
</gene>
<feature type="compositionally biased region" description="Basic and acidic residues" evidence="1">
    <location>
        <begin position="35"/>
        <end position="45"/>
    </location>
</feature>
<keyword evidence="3" id="KW-1185">Reference proteome</keyword>